<reference evidence="7 8" key="1">
    <citation type="submission" date="2014-04" db="EMBL/GenBank/DDBJ databases">
        <authorList>
            <consortium name="DOE Joint Genome Institute"/>
            <person name="Kuo A."/>
            <person name="Gay G."/>
            <person name="Dore J."/>
            <person name="Kohler A."/>
            <person name="Nagy L.G."/>
            <person name="Floudas D."/>
            <person name="Copeland A."/>
            <person name="Barry K.W."/>
            <person name="Cichocki N."/>
            <person name="Veneault-Fourrey C."/>
            <person name="LaButti K."/>
            <person name="Lindquist E.A."/>
            <person name="Lipzen A."/>
            <person name="Lundell T."/>
            <person name="Morin E."/>
            <person name="Murat C."/>
            <person name="Sun H."/>
            <person name="Tunlid A."/>
            <person name="Henrissat B."/>
            <person name="Grigoriev I.V."/>
            <person name="Hibbett D.S."/>
            <person name="Martin F."/>
            <person name="Nordberg H.P."/>
            <person name="Cantor M.N."/>
            <person name="Hua S.X."/>
        </authorList>
    </citation>
    <scope>NUCLEOTIDE SEQUENCE [LARGE SCALE GENOMIC DNA]</scope>
    <source>
        <strain evidence="8">h7</strain>
    </source>
</reference>
<feature type="compositionally biased region" description="Low complexity" evidence="6">
    <location>
        <begin position="386"/>
        <end position="414"/>
    </location>
</feature>
<feature type="region of interest" description="Disordered" evidence="6">
    <location>
        <begin position="228"/>
        <end position="267"/>
    </location>
</feature>
<dbReference type="GO" id="GO:0005737">
    <property type="term" value="C:cytoplasm"/>
    <property type="evidence" value="ECO:0007669"/>
    <property type="project" value="UniProtKB-SubCell"/>
</dbReference>
<dbReference type="PANTHER" id="PTHR15651">
    <property type="entry name" value="ARMADILLO REPEAT-CONTAINING PROTEIN 8"/>
    <property type="match status" value="1"/>
</dbReference>
<keyword evidence="5" id="KW-0539">Nucleus</keyword>
<dbReference type="GO" id="GO:0005634">
    <property type="term" value="C:nucleus"/>
    <property type="evidence" value="ECO:0007669"/>
    <property type="project" value="UniProtKB-SubCell"/>
</dbReference>
<feature type="region of interest" description="Disordered" evidence="6">
    <location>
        <begin position="663"/>
        <end position="757"/>
    </location>
</feature>
<organism evidence="7 8">
    <name type="scientific">Hebeloma cylindrosporum</name>
    <dbReference type="NCBI Taxonomy" id="76867"/>
    <lineage>
        <taxon>Eukaryota</taxon>
        <taxon>Fungi</taxon>
        <taxon>Dikarya</taxon>
        <taxon>Basidiomycota</taxon>
        <taxon>Agaricomycotina</taxon>
        <taxon>Agaricomycetes</taxon>
        <taxon>Agaricomycetidae</taxon>
        <taxon>Agaricales</taxon>
        <taxon>Agaricineae</taxon>
        <taxon>Hymenogastraceae</taxon>
        <taxon>Hebeloma</taxon>
    </lineage>
</organism>
<dbReference type="GO" id="GO:0034657">
    <property type="term" value="C:GID complex"/>
    <property type="evidence" value="ECO:0007669"/>
    <property type="project" value="TreeGrafter"/>
</dbReference>
<feature type="region of interest" description="Disordered" evidence="6">
    <location>
        <begin position="1030"/>
        <end position="1126"/>
    </location>
</feature>
<protein>
    <recommendedName>
        <fullName evidence="9">Armadillo repeat-containing protein 8</fullName>
    </recommendedName>
</protein>
<keyword evidence="8" id="KW-1185">Reference proteome</keyword>
<feature type="region of interest" description="Disordered" evidence="6">
    <location>
        <begin position="570"/>
        <end position="599"/>
    </location>
</feature>
<feature type="compositionally biased region" description="Gly residues" evidence="6">
    <location>
        <begin position="1030"/>
        <end position="1045"/>
    </location>
</feature>
<dbReference type="Gene3D" id="1.25.10.10">
    <property type="entry name" value="Leucine-rich Repeat Variant"/>
    <property type="match status" value="3"/>
</dbReference>
<dbReference type="HOGENOM" id="CLU_002741_0_0_1"/>
<dbReference type="Proteomes" id="UP000053424">
    <property type="component" value="Unassembled WGS sequence"/>
</dbReference>
<evidence type="ECO:0000256" key="4">
    <source>
        <dbReference type="ARBA" id="ARBA00022737"/>
    </source>
</evidence>
<dbReference type="InterPro" id="IPR038739">
    <property type="entry name" value="ARMC8/Vid28"/>
</dbReference>
<feature type="compositionally biased region" description="Low complexity" evidence="6">
    <location>
        <begin position="1092"/>
        <end position="1116"/>
    </location>
</feature>
<dbReference type="GO" id="GO:0043161">
    <property type="term" value="P:proteasome-mediated ubiquitin-dependent protein catabolic process"/>
    <property type="evidence" value="ECO:0007669"/>
    <property type="project" value="TreeGrafter"/>
</dbReference>
<keyword evidence="3" id="KW-0963">Cytoplasm</keyword>
<dbReference type="EMBL" id="KN831807">
    <property type="protein sequence ID" value="KIM36222.1"/>
    <property type="molecule type" value="Genomic_DNA"/>
</dbReference>
<dbReference type="PANTHER" id="PTHR15651:SF7">
    <property type="entry name" value="ARMADILLO REPEAT-CONTAINING PROTEIN 8"/>
    <property type="match status" value="1"/>
</dbReference>
<feature type="compositionally biased region" description="Gly residues" evidence="6">
    <location>
        <begin position="682"/>
        <end position="700"/>
    </location>
</feature>
<feature type="compositionally biased region" description="Acidic residues" evidence="6">
    <location>
        <begin position="714"/>
        <end position="729"/>
    </location>
</feature>
<accession>A0A0C2Y5A2</accession>
<name>A0A0C2Y5A2_HEBCY</name>
<dbReference type="InterPro" id="IPR016024">
    <property type="entry name" value="ARM-type_fold"/>
</dbReference>
<proteinExistence type="predicted"/>
<evidence type="ECO:0000256" key="5">
    <source>
        <dbReference type="ARBA" id="ARBA00023242"/>
    </source>
</evidence>
<dbReference type="STRING" id="686832.A0A0C2Y5A2"/>
<keyword evidence="4" id="KW-0677">Repeat</keyword>
<dbReference type="InterPro" id="IPR011989">
    <property type="entry name" value="ARM-like"/>
</dbReference>
<evidence type="ECO:0000256" key="6">
    <source>
        <dbReference type="SAM" id="MobiDB-lite"/>
    </source>
</evidence>
<dbReference type="SUPFAM" id="SSF48371">
    <property type="entry name" value="ARM repeat"/>
    <property type="match status" value="2"/>
</dbReference>
<evidence type="ECO:0000256" key="3">
    <source>
        <dbReference type="ARBA" id="ARBA00022490"/>
    </source>
</evidence>
<gene>
    <name evidence="7" type="ORF">M413DRAFT_449277</name>
</gene>
<reference evidence="8" key="2">
    <citation type="submission" date="2015-01" db="EMBL/GenBank/DDBJ databases">
        <title>Evolutionary Origins and Diversification of the Mycorrhizal Mutualists.</title>
        <authorList>
            <consortium name="DOE Joint Genome Institute"/>
            <consortium name="Mycorrhizal Genomics Consortium"/>
            <person name="Kohler A."/>
            <person name="Kuo A."/>
            <person name="Nagy L.G."/>
            <person name="Floudas D."/>
            <person name="Copeland A."/>
            <person name="Barry K.W."/>
            <person name="Cichocki N."/>
            <person name="Veneault-Fourrey C."/>
            <person name="LaButti K."/>
            <person name="Lindquist E.A."/>
            <person name="Lipzen A."/>
            <person name="Lundell T."/>
            <person name="Morin E."/>
            <person name="Murat C."/>
            <person name="Riley R."/>
            <person name="Ohm R."/>
            <person name="Sun H."/>
            <person name="Tunlid A."/>
            <person name="Henrissat B."/>
            <person name="Grigoriev I.V."/>
            <person name="Hibbett D.S."/>
            <person name="Martin F."/>
        </authorList>
    </citation>
    <scope>NUCLEOTIDE SEQUENCE [LARGE SCALE GENOMIC DNA]</scope>
    <source>
        <strain evidence="8">h7</strain>
    </source>
</reference>
<feature type="compositionally biased region" description="Low complexity" evidence="6">
    <location>
        <begin position="1046"/>
        <end position="1082"/>
    </location>
</feature>
<feature type="compositionally biased region" description="Low complexity" evidence="6">
    <location>
        <begin position="571"/>
        <end position="599"/>
    </location>
</feature>
<feature type="region of interest" description="Disordered" evidence="6">
    <location>
        <begin position="370"/>
        <end position="414"/>
    </location>
</feature>
<evidence type="ECO:0000256" key="2">
    <source>
        <dbReference type="ARBA" id="ARBA00004496"/>
    </source>
</evidence>
<evidence type="ECO:0008006" key="9">
    <source>
        <dbReference type="Google" id="ProtNLM"/>
    </source>
</evidence>
<evidence type="ECO:0000313" key="7">
    <source>
        <dbReference type="EMBL" id="KIM36222.1"/>
    </source>
</evidence>
<evidence type="ECO:0000256" key="1">
    <source>
        <dbReference type="ARBA" id="ARBA00004123"/>
    </source>
</evidence>
<evidence type="ECO:0000313" key="8">
    <source>
        <dbReference type="Proteomes" id="UP000053424"/>
    </source>
</evidence>
<feature type="compositionally biased region" description="Basic and acidic residues" evidence="6">
    <location>
        <begin position="740"/>
        <end position="749"/>
    </location>
</feature>
<dbReference type="OrthoDB" id="5559898at2759"/>
<dbReference type="AlphaFoldDB" id="A0A0C2Y5A2"/>
<feature type="compositionally biased region" description="Polar residues" evidence="6">
    <location>
        <begin position="370"/>
        <end position="379"/>
    </location>
</feature>
<sequence length="1186" mass="121695">MTILNTTTLSSGSPIPGMLDVGTLKKIKNAVIGNPQSKMQIVKDEGFVVSLINALNPPRLPPTSPGSQTQNAVRIEAAHVVASLAYGSEEALGVLLRQNTLHALLYAISQFNTNSFRTLSSSTPHQPTATYPADVPALRAAFSRALRALAASVADVVGPSLLGLKPDKSTAREESGRALDGLFEVEALNTYLPLLVLPPPAALSPPPSPNVIAITTFTAQMLATTVRSPNHRKSVTEWLPPSADRPGGTPTKPKSRRGWEKAPQPPGAGIPWVAKVLVGLLSGESGNLQPQRGVEKDTKLVESVLGALAALVKENPPVAVYLGRGAGLEGPPPVIIILELTKSRSVDVQLASCLCITHMIRAGAFTPPTGSLHTSSPFPSSHAPITHPSGSSSAPPSSPLHGSASSSSFHGSRASTSTASANGLSFVNTHSSQSSSYHTYASLEEACTRTVINVFCRLMAMPLTGSGTSALGNVKVSLAEGIDSDVALMKTKACFILHYLVSDDAALCHLTFERGCLDHLSTLIHFVSPAEPLQPEWEEGEPESLMALREAALTLLATLAFPSDDIRTQIASPSSSSSSSAGTSSSSTSTSNSGSQNSSATAAAAQRSLLAMISIALRSKRHVGTRYAACQCVRAMGRSVSVLRTSIIDSGLGMEVLKVVMGRSTDPPSGNGVGEAEVGEIGDSGGGGGADTRSGGGGSSGSSTGWGRWGGVGEADEDRMDVGDGDGDGDSGKGAVDVDVDGRGGKVDDEREDGEGLGEDRRVLNAALMAVCNIVNDFSPLRPIYLEQKLMPRLVFILRRSGDSALRINSLWAVKNLVRRTSLETKRDIMACLGWDEFVGLLGDPDPGIQEQAFTLLRNLAENEEGISLVFHHLLAPAPSNIKSPPSGSSASPILSILMNGLTSPSPDVVLQSAYALANLANSPVQAHLEKIAFWPGMLGVLQNLLVDGGVGVGAGGPAHAISTHWPPPPYSSAPQASANPVRTAEIRRPVVGCIAVLATKGSSRVRREVRESGIAGTLKRLCEWSGVPSGGGTSGHGGGGGGVGVSSSSSGTAGMSLSPPTSSSSSGQWGASRPPTSPTAGSGSGSGSLGGNNPASGGVYGSWSGSGSMHGSLGHSHPHQGPGVPVGRYGGHAAYLGGYGHGVGAGGGGGVGGGVLAIEDDRDVIQRARNALEWLEHGEGFAAGS</sequence>
<comment type="subcellular location">
    <subcellularLocation>
        <location evidence="2">Cytoplasm</location>
    </subcellularLocation>
    <subcellularLocation>
        <location evidence="1">Nucleus</location>
    </subcellularLocation>
</comment>